<accession>A0A5C6FLV0</accession>
<dbReference type="OrthoDB" id="283474at2"/>
<comment type="caution">
    <text evidence="2">The sequence shown here is derived from an EMBL/GenBank/DDBJ whole genome shotgun (WGS) entry which is preliminary data.</text>
</comment>
<gene>
    <name evidence="2" type="ORF">V7x_41840</name>
</gene>
<keyword evidence="1" id="KW-0812">Transmembrane</keyword>
<dbReference type="Pfam" id="PF11322">
    <property type="entry name" value="DUF3124"/>
    <property type="match status" value="1"/>
</dbReference>
<organism evidence="2 3">
    <name type="scientific">Crateriforma conspicua</name>
    <dbReference type="NCBI Taxonomy" id="2527996"/>
    <lineage>
        <taxon>Bacteria</taxon>
        <taxon>Pseudomonadati</taxon>
        <taxon>Planctomycetota</taxon>
        <taxon>Planctomycetia</taxon>
        <taxon>Planctomycetales</taxon>
        <taxon>Planctomycetaceae</taxon>
        <taxon>Crateriforma</taxon>
    </lineage>
</organism>
<feature type="transmembrane region" description="Helical" evidence="1">
    <location>
        <begin position="13"/>
        <end position="33"/>
    </location>
</feature>
<sequence length="203" mass="22922">MSTESDSDKFVRFVKYLILLAIVIPLVIFWAFLELRFEALESEIQSLEPGGRDHARTELVELPWHPVQGQTLYVPAYSHVYHQDAKPRLLAVTLSVRNTDERNDIVVTRVDYFDSTGKRRRQLLEKPLRLAPLASTDFVIERKDTSGGSGASFIVQWTSGSLVNSPVVEAVMIDTDNMQGISFVRPARVLNESLDEVTEMGND</sequence>
<proteinExistence type="predicted"/>
<dbReference type="Proteomes" id="UP000316476">
    <property type="component" value="Unassembled WGS sequence"/>
</dbReference>
<dbReference type="AlphaFoldDB" id="A0A5C6FLV0"/>
<evidence type="ECO:0000313" key="3">
    <source>
        <dbReference type="Proteomes" id="UP000316476"/>
    </source>
</evidence>
<dbReference type="RefSeq" id="WP_146415176.1">
    <property type="nucleotide sequence ID" value="NZ_SJPZ01000002.1"/>
</dbReference>
<dbReference type="InterPro" id="IPR021471">
    <property type="entry name" value="DUF3124"/>
</dbReference>
<evidence type="ECO:0000256" key="1">
    <source>
        <dbReference type="SAM" id="Phobius"/>
    </source>
</evidence>
<keyword evidence="1" id="KW-0472">Membrane</keyword>
<dbReference type="EMBL" id="SJPZ01000002">
    <property type="protein sequence ID" value="TWU62449.1"/>
    <property type="molecule type" value="Genomic_DNA"/>
</dbReference>
<reference evidence="2 3" key="1">
    <citation type="submission" date="2019-02" db="EMBL/GenBank/DDBJ databases">
        <title>Deep-cultivation of Planctomycetes and their phenomic and genomic characterization uncovers novel biology.</title>
        <authorList>
            <person name="Wiegand S."/>
            <person name="Jogler M."/>
            <person name="Boedeker C."/>
            <person name="Pinto D."/>
            <person name="Vollmers J."/>
            <person name="Rivas-Marin E."/>
            <person name="Kohn T."/>
            <person name="Peeters S.H."/>
            <person name="Heuer A."/>
            <person name="Rast P."/>
            <person name="Oberbeckmann S."/>
            <person name="Bunk B."/>
            <person name="Jeske O."/>
            <person name="Meyerdierks A."/>
            <person name="Storesund J.E."/>
            <person name="Kallscheuer N."/>
            <person name="Luecker S."/>
            <person name="Lage O.M."/>
            <person name="Pohl T."/>
            <person name="Merkel B.J."/>
            <person name="Hornburger P."/>
            <person name="Mueller R.-W."/>
            <person name="Bruemmer F."/>
            <person name="Labrenz M."/>
            <person name="Spormann A.M."/>
            <person name="Op Den Camp H."/>
            <person name="Overmann J."/>
            <person name="Amann R."/>
            <person name="Jetten M.S.M."/>
            <person name="Mascher T."/>
            <person name="Medema M.H."/>
            <person name="Devos D.P."/>
            <person name="Kaster A.-K."/>
            <person name="Ovreas L."/>
            <person name="Rohde M."/>
            <person name="Galperin M.Y."/>
            <person name="Jogler C."/>
        </authorList>
    </citation>
    <scope>NUCLEOTIDE SEQUENCE [LARGE SCALE GENOMIC DNA]</scope>
    <source>
        <strain evidence="2 3">V7</strain>
    </source>
</reference>
<evidence type="ECO:0000313" key="2">
    <source>
        <dbReference type="EMBL" id="TWU62449.1"/>
    </source>
</evidence>
<keyword evidence="1" id="KW-1133">Transmembrane helix</keyword>
<evidence type="ECO:0008006" key="4">
    <source>
        <dbReference type="Google" id="ProtNLM"/>
    </source>
</evidence>
<protein>
    <recommendedName>
        <fullName evidence="4">DUF3124 domain-containing protein</fullName>
    </recommendedName>
</protein>
<name>A0A5C6FLV0_9PLAN</name>